<gene>
    <name evidence="1" type="ORF">TNS_ORF480</name>
</gene>
<name>V9SE56_9VIRU</name>
<reference evidence="1 2" key="1">
    <citation type="journal article" date="2014" name="Arch. Virol.">
        <title>Complete genome sequence of Tunisvirus, a new member of the proposed family Marseilleviridae.</title>
        <authorList>
            <person name="Aherfi S."/>
            <person name="Boughalmi M."/>
            <person name="Pagnier I."/>
            <person name="Fournous G."/>
            <person name="La Scola B."/>
            <person name="Raoult D."/>
            <person name="Colson P."/>
        </authorList>
    </citation>
    <scope>NUCLEOTIDE SEQUENCE [LARGE SCALE GENOMIC DNA]</scope>
    <source>
        <strain evidence="1 2">U484</strain>
    </source>
</reference>
<proteinExistence type="predicted"/>
<keyword evidence="2" id="KW-1185">Reference proteome</keyword>
<organism evidence="1 2">
    <name type="scientific">Tunisvirus fontaine2</name>
    <dbReference type="NCBI Taxonomy" id="1421067"/>
    <lineage>
        <taxon>Viruses</taxon>
        <taxon>Varidnaviria</taxon>
        <taxon>Bamfordvirae</taxon>
        <taxon>Nucleocytoviricota</taxon>
        <taxon>Megaviricetes</taxon>
        <taxon>Pimascovirales</taxon>
        <taxon>Pimascovirales incertae sedis</taxon>
        <taxon>Marseilleviridae</taxon>
        <taxon>Losannavirus</taxon>
        <taxon>Losannavirus tunisense</taxon>
    </lineage>
</organism>
<dbReference type="Proteomes" id="UP000232615">
    <property type="component" value="Segment"/>
</dbReference>
<sequence length="132" mass="15808">MRGKVTEILELNGIERELIEFRKNKDCPWLFECFIGGEETRISWKKRVEEHGSIYEVPGRFPGRDKNIVIERVKMLVECPEFKKLKKRLKRKFLLDLKKRMEELEQKVLELEYSPGSEKAREAQTHFEQLAQ</sequence>
<dbReference type="EMBL" id="KF483846">
    <property type="protein sequence ID" value="AHC55198.1"/>
    <property type="molecule type" value="Genomic_DNA"/>
</dbReference>
<protein>
    <submittedName>
        <fullName evidence="1">Uncharacterized protein</fullName>
    </submittedName>
</protein>
<evidence type="ECO:0000313" key="1">
    <source>
        <dbReference type="EMBL" id="AHC55198.1"/>
    </source>
</evidence>
<accession>V9SE56</accession>
<evidence type="ECO:0000313" key="2">
    <source>
        <dbReference type="Proteomes" id="UP000232615"/>
    </source>
</evidence>